<dbReference type="GO" id="GO:0008780">
    <property type="term" value="F:acyl-[acyl-carrier-protein]-UDP-N-acetylglucosamine O-acyltransferase activity"/>
    <property type="evidence" value="ECO:0007669"/>
    <property type="project" value="InterPro"/>
</dbReference>
<dbReference type="Gene3D" id="2.160.10.10">
    <property type="entry name" value="Hexapeptide repeat proteins"/>
    <property type="match status" value="1"/>
</dbReference>
<dbReference type="NCBIfam" id="NF003657">
    <property type="entry name" value="PRK05289.1"/>
    <property type="match status" value="1"/>
</dbReference>
<dbReference type="Pfam" id="PF00132">
    <property type="entry name" value="Hexapep"/>
    <property type="match status" value="1"/>
</dbReference>
<evidence type="ECO:0000256" key="2">
    <source>
        <dbReference type="ARBA" id="ARBA00022516"/>
    </source>
</evidence>
<accession>A0A235BVL7</accession>
<keyword evidence="5" id="KW-0677">Repeat</keyword>
<evidence type="ECO:0000256" key="3">
    <source>
        <dbReference type="ARBA" id="ARBA00022556"/>
    </source>
</evidence>
<dbReference type="Gene3D" id="1.20.1180.10">
    <property type="entry name" value="Udp N-acetylglucosamine O-acyltransferase, C-terminal domain"/>
    <property type="match status" value="1"/>
</dbReference>
<evidence type="ECO:0000313" key="10">
    <source>
        <dbReference type="Proteomes" id="UP000215559"/>
    </source>
</evidence>
<name>A0A235BVL7_UNCW3</name>
<organism evidence="9 10">
    <name type="scientific">candidate division WOR-3 bacterium JGI_Cruoil_03_51_56</name>
    <dbReference type="NCBI Taxonomy" id="1973747"/>
    <lineage>
        <taxon>Bacteria</taxon>
        <taxon>Bacteria division WOR-3</taxon>
    </lineage>
</organism>
<evidence type="ECO:0000256" key="4">
    <source>
        <dbReference type="ARBA" id="ARBA00022679"/>
    </source>
</evidence>
<dbReference type="AlphaFoldDB" id="A0A235BVL7"/>
<dbReference type="PIRSF" id="PIRSF000456">
    <property type="entry name" value="UDP-GlcNAc_acltr"/>
    <property type="match status" value="1"/>
</dbReference>
<evidence type="ECO:0000256" key="5">
    <source>
        <dbReference type="ARBA" id="ARBA00022737"/>
    </source>
</evidence>
<dbReference type="InterPro" id="IPR018357">
    <property type="entry name" value="Hexapep_transf_CS"/>
</dbReference>
<dbReference type="InterPro" id="IPR010137">
    <property type="entry name" value="Lipid_A_LpxA"/>
</dbReference>
<keyword evidence="7 9" id="KW-0012">Acyltransferase</keyword>
<keyword evidence="4 9" id="KW-0808">Transferase</keyword>
<dbReference type="Pfam" id="PF13720">
    <property type="entry name" value="Acetyltransf_11"/>
    <property type="match status" value="1"/>
</dbReference>
<gene>
    <name evidence="9" type="ORF">CH330_04625</name>
</gene>
<dbReference type="InterPro" id="IPR011004">
    <property type="entry name" value="Trimer_LpxA-like_sf"/>
</dbReference>
<keyword evidence="1" id="KW-0963">Cytoplasm</keyword>
<proteinExistence type="predicted"/>
<evidence type="ECO:0000256" key="1">
    <source>
        <dbReference type="ARBA" id="ARBA00022490"/>
    </source>
</evidence>
<dbReference type="GO" id="GO:0016020">
    <property type="term" value="C:membrane"/>
    <property type="evidence" value="ECO:0007669"/>
    <property type="project" value="GOC"/>
</dbReference>
<keyword evidence="6" id="KW-0443">Lipid metabolism</keyword>
<evidence type="ECO:0000259" key="8">
    <source>
        <dbReference type="Pfam" id="PF13720"/>
    </source>
</evidence>
<dbReference type="SUPFAM" id="SSF51161">
    <property type="entry name" value="Trimeric LpxA-like enzymes"/>
    <property type="match status" value="1"/>
</dbReference>
<dbReference type="Proteomes" id="UP000215559">
    <property type="component" value="Unassembled WGS sequence"/>
</dbReference>
<protein>
    <submittedName>
        <fullName evidence="9">Acyl-[acyl-carrier-protein]--UDP-N-acetylglucosamine O-acyltransferase</fullName>
    </submittedName>
</protein>
<feature type="domain" description="UDP N-acetylglucosamine O-acyltransferase C-terminal" evidence="8">
    <location>
        <begin position="182"/>
        <end position="269"/>
    </location>
</feature>
<dbReference type="InterPro" id="IPR037157">
    <property type="entry name" value="Acetyltransf_C_sf"/>
</dbReference>
<dbReference type="GO" id="GO:0009245">
    <property type="term" value="P:lipid A biosynthetic process"/>
    <property type="evidence" value="ECO:0007669"/>
    <property type="project" value="UniProtKB-KW"/>
</dbReference>
<comment type="caution">
    <text evidence="9">The sequence shown here is derived from an EMBL/GenBank/DDBJ whole genome shotgun (WGS) entry which is preliminary data.</text>
</comment>
<dbReference type="PANTHER" id="PTHR43480:SF1">
    <property type="entry name" value="ACYL-[ACYL-CARRIER-PROTEIN]--UDP-N-ACETYLGLUCOSAMINE O-ACYLTRANSFERASE, MITOCHONDRIAL-RELATED"/>
    <property type="match status" value="1"/>
</dbReference>
<dbReference type="EMBL" id="NOZP01000083">
    <property type="protein sequence ID" value="OYD15797.1"/>
    <property type="molecule type" value="Genomic_DNA"/>
</dbReference>
<keyword evidence="3" id="KW-0441">Lipid A biosynthesis</keyword>
<dbReference type="NCBIfam" id="TIGR01852">
    <property type="entry name" value="lipid_A_lpxA"/>
    <property type="match status" value="1"/>
</dbReference>
<dbReference type="InterPro" id="IPR001451">
    <property type="entry name" value="Hexapep"/>
</dbReference>
<evidence type="ECO:0000256" key="6">
    <source>
        <dbReference type="ARBA" id="ARBA00023098"/>
    </source>
</evidence>
<reference evidence="9 10" key="1">
    <citation type="submission" date="2017-07" db="EMBL/GenBank/DDBJ databases">
        <title>Recovery of genomes from metagenomes via a dereplication, aggregation, and scoring strategy.</title>
        <authorList>
            <person name="Sieber C.M."/>
            <person name="Probst A.J."/>
            <person name="Sharrar A."/>
            <person name="Thomas B.C."/>
            <person name="Hess M."/>
            <person name="Tringe S.G."/>
            <person name="Banfield J.F."/>
        </authorList>
    </citation>
    <scope>NUCLEOTIDE SEQUENCE [LARGE SCALE GENOMIC DNA]</scope>
    <source>
        <strain evidence="9">JGI_Cruoil_03_51_56</strain>
    </source>
</reference>
<evidence type="ECO:0000256" key="7">
    <source>
        <dbReference type="ARBA" id="ARBA00023315"/>
    </source>
</evidence>
<evidence type="ECO:0000313" key="9">
    <source>
        <dbReference type="EMBL" id="OYD15797.1"/>
    </source>
</evidence>
<dbReference type="InterPro" id="IPR029098">
    <property type="entry name" value="Acetyltransf_C"/>
</dbReference>
<dbReference type="PROSITE" id="PS00101">
    <property type="entry name" value="HEXAPEP_TRANSFERASES"/>
    <property type="match status" value="1"/>
</dbReference>
<dbReference type="PANTHER" id="PTHR43480">
    <property type="entry name" value="ACYL-[ACYL-CARRIER-PROTEIN]--UDP-N-ACETYLGLUCOSAMINE O-ACYLTRANSFERASE"/>
    <property type="match status" value="1"/>
</dbReference>
<keyword evidence="2" id="KW-0444">Lipid biosynthesis</keyword>
<sequence length="276" mass="29360">MQTARLGSCWRGAGLRSDCDGRTAGLAEVHSSAIVGPDVTFGPGTKVGPFCRFEGRVQVGEDCRFRTGVVVGTAPMDRNYLGEDTGVIIGNGNEFHEYTTIHRSTGKGTNTVIGDNNYIMAYVHIAHNCRIGNSCTVTNGTQLGGYVEVGNGANLGGMVGVHQFCRIGKLAMVGACSYVNKDIPPFLMAQGQPCRVRGINAVGMKRAGFSDVIINTLKQAFGIIYRSGLNLGQALEQIESGFLSTVKSGKSREEVQTLIGFIKSSKRGIELRTGSS</sequence>